<dbReference type="Proteomes" id="UP001498476">
    <property type="component" value="Unassembled WGS sequence"/>
</dbReference>
<name>A0ABR1HS95_9HYPO</name>
<sequence>MLLKYLTINILLALSSATTGSDPHARDLDIEISHGRPSVILVDRNNCGNDASRNGAKCDFNTSDATYSTIVKTRNTQRDEKVHGKTPVTNSDDYTEWSNYGSKGVCKNNALEYDPFKDTCPSNSEWIDETASCACNKNGQTYDKDSRQCGCSDGQTLGGFYEGRTDLQQ</sequence>
<protein>
    <recommendedName>
        <fullName evidence="4">Secreted protein</fullName>
    </recommendedName>
</protein>
<keyword evidence="3" id="KW-1185">Reference proteome</keyword>
<feature type="signal peptide" evidence="1">
    <location>
        <begin position="1"/>
        <end position="17"/>
    </location>
</feature>
<gene>
    <name evidence="2" type="ORF">QQX98_000884</name>
</gene>
<evidence type="ECO:0000313" key="2">
    <source>
        <dbReference type="EMBL" id="KAK7423694.1"/>
    </source>
</evidence>
<feature type="chain" id="PRO_5046811959" description="Secreted protein" evidence="1">
    <location>
        <begin position="18"/>
        <end position="169"/>
    </location>
</feature>
<organism evidence="2 3">
    <name type="scientific">Neonectria punicea</name>
    <dbReference type="NCBI Taxonomy" id="979145"/>
    <lineage>
        <taxon>Eukaryota</taxon>
        <taxon>Fungi</taxon>
        <taxon>Dikarya</taxon>
        <taxon>Ascomycota</taxon>
        <taxon>Pezizomycotina</taxon>
        <taxon>Sordariomycetes</taxon>
        <taxon>Hypocreomycetidae</taxon>
        <taxon>Hypocreales</taxon>
        <taxon>Nectriaceae</taxon>
        <taxon>Neonectria</taxon>
    </lineage>
</organism>
<evidence type="ECO:0000313" key="3">
    <source>
        <dbReference type="Proteomes" id="UP001498476"/>
    </source>
</evidence>
<proteinExistence type="predicted"/>
<accession>A0ABR1HS95</accession>
<evidence type="ECO:0000256" key="1">
    <source>
        <dbReference type="SAM" id="SignalP"/>
    </source>
</evidence>
<reference evidence="2 3" key="1">
    <citation type="journal article" date="2025" name="Microbiol. Resour. Announc.">
        <title>Draft genome sequences for Neonectria magnoliae and Neonectria punicea, canker pathogens of Liriodendron tulipifera and Acer saccharum in West Virginia.</title>
        <authorList>
            <person name="Petronek H.M."/>
            <person name="Kasson M.T."/>
            <person name="Metheny A.M."/>
            <person name="Stauder C.M."/>
            <person name="Lovett B."/>
            <person name="Lynch S.C."/>
            <person name="Garnas J.R."/>
            <person name="Kasson L.R."/>
            <person name="Stajich J.E."/>
        </authorList>
    </citation>
    <scope>NUCLEOTIDE SEQUENCE [LARGE SCALE GENOMIC DNA]</scope>
    <source>
        <strain evidence="2 3">NRRL 64653</strain>
    </source>
</reference>
<keyword evidence="1" id="KW-0732">Signal</keyword>
<evidence type="ECO:0008006" key="4">
    <source>
        <dbReference type="Google" id="ProtNLM"/>
    </source>
</evidence>
<comment type="caution">
    <text evidence="2">The sequence shown here is derived from an EMBL/GenBank/DDBJ whole genome shotgun (WGS) entry which is preliminary data.</text>
</comment>
<dbReference type="EMBL" id="JAZAVJ010000008">
    <property type="protein sequence ID" value="KAK7423694.1"/>
    <property type="molecule type" value="Genomic_DNA"/>
</dbReference>